<dbReference type="SUPFAM" id="SSF52266">
    <property type="entry name" value="SGNH hydrolase"/>
    <property type="match status" value="1"/>
</dbReference>
<dbReference type="PANTHER" id="PTHR34407">
    <property type="entry name" value="EXPRESSED PROTEIN"/>
    <property type="match status" value="1"/>
</dbReference>
<dbReference type="Proteomes" id="UP000747110">
    <property type="component" value="Unassembled WGS sequence"/>
</dbReference>
<sequence>MARASTVLVLLLICNYGTSEVFHFVLNKPPKGQHCCPIDNSKLWRKTIRGIKEDSSAVIERFFNYEFYLPKAQLKAGLEYYGAARRLRKFVRTLLLGDNMPLKIGVIGGSISSGVGTTSYETRWFSIVSKWMRSVSGANITSRNGCIPATPSAYMLMCMEMSVDEDVDLVFVEYSVNDGVENVLVGNRIVKTMEQLVRRIMGLPRRPAVVLVQLPHLFGDIFEPFFHTSDDLEGALSGYYDIPSISLRNALYPLAALYPTDGFLWNQTYGDTHPGDSGHKIIADLAVHLIQETARDLQLDPIDPEEEQELMRPLPESMYFGNIPPPETECIASTRFKGLVKKAVGWGWVNEAKDGNNRGKWGYVSTKPGSKLIFQVDTRRPGVAPSDQIPLLLHYLKSYRGMGIARAECRSGCACEPLDIDAGLKAYHSQTIMIAIRVTQHEKCEMQLTLLNSTTNNGYKFKVSGVTIVGSSDYPADFFTMEFWNQP</sequence>
<organism evidence="2 4">
    <name type="scientific">Volvox reticuliferus</name>
    <dbReference type="NCBI Taxonomy" id="1737510"/>
    <lineage>
        <taxon>Eukaryota</taxon>
        <taxon>Viridiplantae</taxon>
        <taxon>Chlorophyta</taxon>
        <taxon>core chlorophytes</taxon>
        <taxon>Chlorophyceae</taxon>
        <taxon>CS clade</taxon>
        <taxon>Chlamydomonadales</taxon>
        <taxon>Volvocaceae</taxon>
        <taxon>Volvox</taxon>
    </lineage>
</organism>
<dbReference type="EMBL" id="BNCQ01000049">
    <property type="protein sequence ID" value="GIM13520.1"/>
    <property type="molecule type" value="Genomic_DNA"/>
</dbReference>
<accession>A0A8J4FWN2</accession>
<evidence type="ECO:0000313" key="4">
    <source>
        <dbReference type="Proteomes" id="UP000747110"/>
    </source>
</evidence>
<proteinExistence type="predicted"/>
<dbReference type="Proteomes" id="UP000722791">
    <property type="component" value="Unassembled WGS sequence"/>
</dbReference>
<reference evidence="2" key="1">
    <citation type="journal article" date="2021" name="Proc. Natl. Acad. Sci. U.S.A.">
        <title>Three genomes in the algal genus Volvox reveal the fate of a haploid sex-determining region after a transition to homothallism.</title>
        <authorList>
            <person name="Yamamoto K."/>
            <person name="Hamaji T."/>
            <person name="Kawai-Toyooka H."/>
            <person name="Matsuzaki R."/>
            <person name="Takahashi F."/>
            <person name="Nishimura Y."/>
            <person name="Kawachi M."/>
            <person name="Noguchi H."/>
            <person name="Minakuchi Y."/>
            <person name="Umen J.G."/>
            <person name="Toyoda A."/>
            <person name="Nozaki H."/>
        </authorList>
    </citation>
    <scope>NUCLEOTIDE SEQUENCE</scope>
    <source>
        <strain evidence="3">NIES-3785</strain>
        <strain evidence="2">NIES-3786</strain>
    </source>
</reference>
<dbReference type="EMBL" id="BNCP01000052">
    <property type="protein sequence ID" value="GIL89726.1"/>
    <property type="molecule type" value="Genomic_DNA"/>
</dbReference>
<keyword evidence="4" id="KW-1185">Reference proteome</keyword>
<name>A0A8J4FWN2_9CHLO</name>
<dbReference type="CDD" id="cd00229">
    <property type="entry name" value="SGNH_hydrolase"/>
    <property type="match status" value="1"/>
</dbReference>
<feature type="chain" id="PRO_5036271675" description="SGNH hydrolase-type esterase domain-containing protein" evidence="1">
    <location>
        <begin position="20"/>
        <end position="487"/>
    </location>
</feature>
<comment type="caution">
    <text evidence="2">The sequence shown here is derived from an EMBL/GenBank/DDBJ whole genome shotgun (WGS) entry which is preliminary data.</text>
</comment>
<dbReference type="OrthoDB" id="532422at2759"/>
<gene>
    <name evidence="2" type="ORF">Vretifemale_17497</name>
    <name evidence="3" type="ORF">Vretimale_16617</name>
</gene>
<evidence type="ECO:0008006" key="5">
    <source>
        <dbReference type="Google" id="ProtNLM"/>
    </source>
</evidence>
<dbReference type="AlphaFoldDB" id="A0A8J4FWN2"/>
<keyword evidence="1" id="KW-0732">Signal</keyword>
<protein>
    <recommendedName>
        <fullName evidence="5">SGNH hydrolase-type esterase domain-containing protein</fullName>
    </recommendedName>
</protein>
<evidence type="ECO:0000313" key="3">
    <source>
        <dbReference type="EMBL" id="GIM13520.1"/>
    </source>
</evidence>
<evidence type="ECO:0000256" key="1">
    <source>
        <dbReference type="SAM" id="SignalP"/>
    </source>
</evidence>
<evidence type="ECO:0000313" key="2">
    <source>
        <dbReference type="EMBL" id="GIL89726.1"/>
    </source>
</evidence>
<dbReference type="Gene3D" id="3.40.50.1110">
    <property type="entry name" value="SGNH hydrolase"/>
    <property type="match status" value="1"/>
</dbReference>
<feature type="signal peptide" evidence="1">
    <location>
        <begin position="1"/>
        <end position="19"/>
    </location>
</feature>
<dbReference type="PANTHER" id="PTHR34407:SF1">
    <property type="entry name" value="SGNH HYDROLASE-TYPE ESTERASE DOMAIN-CONTAINING PROTEIN"/>
    <property type="match status" value="1"/>
</dbReference>
<dbReference type="InterPro" id="IPR036514">
    <property type="entry name" value="SGNH_hydro_sf"/>
</dbReference>